<dbReference type="RefSeq" id="WP_176431369.1">
    <property type="nucleotide sequence ID" value="NZ_FZOJ01000012.1"/>
</dbReference>
<dbReference type="Proteomes" id="UP000198304">
    <property type="component" value="Unassembled WGS sequence"/>
</dbReference>
<protein>
    <submittedName>
        <fullName evidence="1">Uncharacterized protein</fullName>
    </submittedName>
</protein>
<evidence type="ECO:0000313" key="2">
    <source>
        <dbReference type="Proteomes" id="UP000198304"/>
    </source>
</evidence>
<organism evidence="1 2">
    <name type="scientific">Anaerovirgula multivorans</name>
    <dbReference type="NCBI Taxonomy" id="312168"/>
    <lineage>
        <taxon>Bacteria</taxon>
        <taxon>Bacillati</taxon>
        <taxon>Bacillota</taxon>
        <taxon>Clostridia</taxon>
        <taxon>Peptostreptococcales</taxon>
        <taxon>Natronincolaceae</taxon>
        <taxon>Anaerovirgula</taxon>
    </lineage>
</organism>
<name>A0A239F6P0_9FIRM</name>
<evidence type="ECO:0000313" key="1">
    <source>
        <dbReference type="EMBL" id="SNS52485.1"/>
    </source>
</evidence>
<dbReference type="EMBL" id="FZOJ01000012">
    <property type="protein sequence ID" value="SNS52485.1"/>
    <property type="molecule type" value="Genomic_DNA"/>
</dbReference>
<accession>A0A239F6P0</accession>
<reference evidence="1 2" key="1">
    <citation type="submission" date="2017-06" db="EMBL/GenBank/DDBJ databases">
        <authorList>
            <person name="Kim H.J."/>
            <person name="Triplett B.A."/>
        </authorList>
    </citation>
    <scope>NUCLEOTIDE SEQUENCE [LARGE SCALE GENOMIC DNA]</scope>
    <source>
        <strain evidence="1 2">SCA</strain>
    </source>
</reference>
<proteinExistence type="predicted"/>
<keyword evidence="2" id="KW-1185">Reference proteome</keyword>
<gene>
    <name evidence="1" type="ORF">SAMN05446037_101234</name>
</gene>
<dbReference type="AlphaFoldDB" id="A0A239F6P0"/>
<sequence length="51" mass="6045">MLKKLSSVREGLRSIKYKEIYNIVLYEKIVKEINKINYENLSDTAFYSKGN</sequence>